<protein>
    <submittedName>
        <fullName evidence="1">Uncharacterized protein</fullName>
    </submittedName>
</protein>
<dbReference type="EMBL" id="CP017717">
    <property type="protein sequence ID" value="AQZ67760.1"/>
    <property type="molecule type" value="Genomic_DNA"/>
</dbReference>
<keyword evidence="2" id="KW-1185">Reference proteome</keyword>
<sequence>MLGSREKASDVVEIITGCISPHVRERREGHMRLVWHEPSKVQDRARVVAWSCHCRSIVYELRRMGGQSYIRRTEYDNDGGERVLETYRWSYKKAAEVWAALLQGQAV</sequence>
<evidence type="ECO:0000313" key="2">
    <source>
        <dbReference type="Proteomes" id="UP000190797"/>
    </source>
</evidence>
<evidence type="ECO:0000313" key="1">
    <source>
        <dbReference type="EMBL" id="AQZ67760.1"/>
    </source>
</evidence>
<dbReference type="Proteomes" id="UP000190797">
    <property type="component" value="Chromosome"/>
</dbReference>
<dbReference type="AlphaFoldDB" id="A0A1V0ABZ6"/>
<proteinExistence type="predicted"/>
<dbReference type="KEGG" id="noa:BKM31_45475"/>
<reference evidence="2" key="1">
    <citation type="journal article" date="2017" name="Med. Chem. Commun.">
        <title>Nonomuraea sp. ATCC 55076 harbours the largest actinomycete chromosome to date and the kistamicin biosynthetic gene cluster.</title>
        <authorList>
            <person name="Nazari B."/>
            <person name="Forneris C.C."/>
            <person name="Gibson M.I."/>
            <person name="Moon K."/>
            <person name="Schramma K.R."/>
            <person name="Seyedsayamdost M.R."/>
        </authorList>
    </citation>
    <scope>NUCLEOTIDE SEQUENCE [LARGE SCALE GENOMIC DNA]</scope>
    <source>
        <strain evidence="2">ATCC 55076</strain>
    </source>
</reference>
<organism evidence="1 2">
    <name type="scientific">[Actinomadura] parvosata subsp. kistnae</name>
    <dbReference type="NCBI Taxonomy" id="1909395"/>
    <lineage>
        <taxon>Bacteria</taxon>
        <taxon>Bacillati</taxon>
        <taxon>Actinomycetota</taxon>
        <taxon>Actinomycetes</taxon>
        <taxon>Streptosporangiales</taxon>
        <taxon>Streptosporangiaceae</taxon>
        <taxon>Nonomuraea</taxon>
    </lineage>
</organism>
<name>A0A1V0ABZ6_9ACTN</name>
<gene>
    <name evidence="1" type="ORF">BKM31_45475</name>
</gene>
<accession>A0A1V0ABZ6</accession>